<feature type="compositionally biased region" description="Basic and acidic residues" evidence="1">
    <location>
        <begin position="322"/>
        <end position="331"/>
    </location>
</feature>
<accession>A0A9N9CD75</accession>
<sequence>MASSETATVEKQVANEEASDTNATTTTITTTTIETTEIKTAKIENGEVEETPTQVVPTSSEVKEAEKKVGETLAEVVKDKEIEQEKDEKVVENAEQKPGEEKDFEEIKEGKLYKRSGVETTTTTTTTVTATATIADVETESDFEKQNKVLFTTIAHATQTGKGLLFYYKSLKSQNRLQPQGIINLADIVEVNTSPSVNRSFAFSIKTKNREYFFNAESDKAMKDWVKTIELKSEEAKKLVTELYNTQGFKEVYNQLVDRKEPFSGKKIDGVGSGTELMSSGDEIEGPEASESTTTPVQKTPTEQKRKTFPFNFISGVKKMTETEETTKEPTGETTTEVVTPIITTITEEKPKEPEKSPDGRKGKGGFFSFIPKTKEGEVREKNEEESRSDEEVVAETSSVAAAAAAAEELKKEEKHEEKHEEKRDGILKTLGKKIIDSLPGKEQQTTETAKTETVTPTENTEVTDDAVVTETTAETTPEAHKKEENSIFNIFSKKKGKEENKAETQKSETEEAGVKVEGEETAQKVEGEVKAASSSSAHKKKPSFSFFSKKSEVKSDTEEEHKKEDDTALEKTPEETAPEKDEDNLPKKEPLARRLTQKFLSKPKPPTETKVVETPTETIEGETTNTAVETANADEGNESQEAAESSADPKGIQSIFKNEATHEKEVTSGSTESREIAAVPESTTEDNAKASTEPKVAKSEETENEKNEKLIKKKAEGSVKDGYLQKHAQFFKNLQSRYFIFSKEGTLTYFNVERPETPKTVKIDRGVVIEKTNDHRQVSFEIKTKTRDYSLVAKTKEERDEWVNVLQEYQKSLPEESSSSSNVKDSVATLEVAPPTEENELVESVEEAAKRVQNESNVENNEADVETKEADIETKEADVTLPAAASSSNQAGVESTEIVDEKEKIASSS</sequence>
<feature type="compositionally biased region" description="Low complexity" evidence="1">
    <location>
        <begin position="442"/>
        <end position="477"/>
    </location>
</feature>
<feature type="region of interest" description="Disordered" evidence="1">
    <location>
        <begin position="1"/>
        <end position="30"/>
    </location>
</feature>
<dbReference type="SMART" id="SM00233">
    <property type="entry name" value="PH"/>
    <property type="match status" value="2"/>
</dbReference>
<feature type="domain" description="PH" evidence="2">
    <location>
        <begin position="718"/>
        <end position="812"/>
    </location>
</feature>
<feature type="compositionally biased region" description="Low complexity" evidence="1">
    <location>
        <begin position="332"/>
        <end position="346"/>
    </location>
</feature>
<name>A0A9N9CD75_9GLOM</name>
<dbReference type="OrthoDB" id="5593352at2759"/>
<dbReference type="InterPro" id="IPR001849">
    <property type="entry name" value="PH_domain"/>
</dbReference>
<dbReference type="SUPFAM" id="SSF50729">
    <property type="entry name" value="PH domain-like"/>
    <property type="match status" value="2"/>
</dbReference>
<dbReference type="Gene3D" id="2.30.29.30">
    <property type="entry name" value="Pleckstrin-homology domain (PH domain)/Phosphotyrosine-binding domain (PTB)"/>
    <property type="match status" value="2"/>
</dbReference>
<feature type="compositionally biased region" description="Basic and acidic residues" evidence="1">
    <location>
        <begin position="866"/>
        <end position="879"/>
    </location>
</feature>
<dbReference type="Pfam" id="PF15406">
    <property type="entry name" value="PH_6"/>
    <property type="match status" value="1"/>
</dbReference>
<organism evidence="3 4">
    <name type="scientific">Ambispora gerdemannii</name>
    <dbReference type="NCBI Taxonomy" id="144530"/>
    <lineage>
        <taxon>Eukaryota</taxon>
        <taxon>Fungi</taxon>
        <taxon>Fungi incertae sedis</taxon>
        <taxon>Mucoromycota</taxon>
        <taxon>Glomeromycotina</taxon>
        <taxon>Glomeromycetes</taxon>
        <taxon>Archaeosporales</taxon>
        <taxon>Ambisporaceae</taxon>
        <taxon>Ambispora</taxon>
    </lineage>
</organism>
<evidence type="ECO:0000256" key="1">
    <source>
        <dbReference type="SAM" id="MobiDB-lite"/>
    </source>
</evidence>
<reference evidence="3" key="1">
    <citation type="submission" date="2021-06" db="EMBL/GenBank/DDBJ databases">
        <authorList>
            <person name="Kallberg Y."/>
            <person name="Tangrot J."/>
            <person name="Rosling A."/>
        </authorList>
    </citation>
    <scope>NUCLEOTIDE SEQUENCE</scope>
    <source>
        <strain evidence="3">MT106</strain>
    </source>
</reference>
<feature type="region of interest" description="Disordered" evidence="1">
    <location>
        <begin position="43"/>
        <end position="67"/>
    </location>
</feature>
<feature type="compositionally biased region" description="Basic and acidic residues" evidence="1">
    <location>
        <begin position="408"/>
        <end position="427"/>
    </location>
</feature>
<feature type="compositionally biased region" description="Polar residues" evidence="1">
    <location>
        <begin position="290"/>
        <end position="301"/>
    </location>
</feature>
<keyword evidence="4" id="KW-1185">Reference proteome</keyword>
<dbReference type="InterPro" id="IPR011993">
    <property type="entry name" value="PH-like_dom_sf"/>
</dbReference>
<dbReference type="PROSITE" id="PS50003">
    <property type="entry name" value="PH_DOMAIN"/>
    <property type="match status" value="2"/>
</dbReference>
<feature type="compositionally biased region" description="Basic and acidic residues" evidence="1">
    <location>
        <begin position="373"/>
        <end position="386"/>
    </location>
</feature>
<protein>
    <submittedName>
        <fullName evidence="3">10618_t:CDS:1</fullName>
    </submittedName>
</protein>
<gene>
    <name evidence="3" type="ORF">AGERDE_LOCUS9020</name>
</gene>
<evidence type="ECO:0000313" key="3">
    <source>
        <dbReference type="EMBL" id="CAG8599357.1"/>
    </source>
</evidence>
<feature type="compositionally biased region" description="Low complexity" evidence="1">
    <location>
        <begin position="21"/>
        <end position="30"/>
    </location>
</feature>
<comment type="caution">
    <text evidence="3">The sequence shown here is derived from an EMBL/GenBank/DDBJ whole genome shotgun (WGS) entry which is preliminary data.</text>
</comment>
<feature type="region of interest" description="Disordered" evidence="1">
    <location>
        <begin position="812"/>
        <end position="910"/>
    </location>
</feature>
<feature type="region of interest" description="Disordered" evidence="1">
    <location>
        <begin position="322"/>
        <end position="714"/>
    </location>
</feature>
<evidence type="ECO:0000259" key="2">
    <source>
        <dbReference type="PROSITE" id="PS50003"/>
    </source>
</evidence>
<proteinExistence type="predicted"/>
<evidence type="ECO:0000313" key="4">
    <source>
        <dbReference type="Proteomes" id="UP000789831"/>
    </source>
</evidence>
<dbReference type="InterPro" id="IPR051707">
    <property type="entry name" value="PI-Interact_SigTrans_Reg"/>
</dbReference>
<feature type="compositionally biased region" description="Basic and acidic residues" evidence="1">
    <location>
        <begin position="900"/>
        <end position="910"/>
    </location>
</feature>
<feature type="compositionally biased region" description="Basic and acidic residues" evidence="1">
    <location>
        <begin position="347"/>
        <end position="362"/>
    </location>
</feature>
<feature type="compositionally biased region" description="Low complexity" evidence="1">
    <location>
        <begin position="613"/>
        <end position="635"/>
    </location>
</feature>
<dbReference type="Pfam" id="PF00169">
    <property type="entry name" value="PH"/>
    <property type="match status" value="1"/>
</dbReference>
<dbReference type="PANTHER" id="PTHR14336">
    <property type="entry name" value="TANDEM PH DOMAIN CONTAINING PROTEIN"/>
    <property type="match status" value="1"/>
</dbReference>
<dbReference type="EMBL" id="CAJVPL010002101">
    <property type="protein sequence ID" value="CAG8599357.1"/>
    <property type="molecule type" value="Genomic_DNA"/>
</dbReference>
<dbReference type="CDD" id="cd00821">
    <property type="entry name" value="PH"/>
    <property type="match status" value="1"/>
</dbReference>
<dbReference type="InterPro" id="IPR039483">
    <property type="entry name" value="Meu6_PH_dom"/>
</dbReference>
<feature type="compositionally biased region" description="Basic and acidic residues" evidence="1">
    <location>
        <begin position="550"/>
        <end position="593"/>
    </location>
</feature>
<dbReference type="AlphaFoldDB" id="A0A9N9CD75"/>
<feature type="compositionally biased region" description="Basic and acidic residues" evidence="1">
    <location>
        <begin position="696"/>
        <end position="714"/>
    </location>
</feature>
<dbReference type="Proteomes" id="UP000789831">
    <property type="component" value="Unassembled WGS sequence"/>
</dbReference>
<feature type="region of interest" description="Disordered" evidence="1">
    <location>
        <begin position="264"/>
        <end position="305"/>
    </location>
</feature>
<feature type="compositionally biased region" description="Low complexity" evidence="1">
    <location>
        <begin position="395"/>
        <end position="407"/>
    </location>
</feature>
<feature type="compositionally biased region" description="Basic and acidic residues" evidence="1">
    <location>
        <begin position="497"/>
        <end position="530"/>
    </location>
</feature>
<feature type="compositionally biased region" description="Polar residues" evidence="1">
    <location>
        <begin position="51"/>
        <end position="60"/>
    </location>
</feature>
<feature type="compositionally biased region" description="Acidic residues" evidence="1">
    <location>
        <begin position="838"/>
        <end position="847"/>
    </location>
</feature>
<feature type="domain" description="PH" evidence="2">
    <location>
        <begin position="105"/>
        <end position="234"/>
    </location>
</feature>